<evidence type="ECO:0000313" key="2">
    <source>
        <dbReference type="Proteomes" id="UP000887159"/>
    </source>
</evidence>
<evidence type="ECO:0000313" key="1">
    <source>
        <dbReference type="EMBL" id="GFY12936.1"/>
    </source>
</evidence>
<protein>
    <submittedName>
        <fullName evidence="1">Uncharacterized protein</fullName>
    </submittedName>
</protein>
<gene>
    <name evidence="1" type="primary">AVEN_5331_1</name>
    <name evidence="1" type="ORF">TNCV_665021</name>
</gene>
<name>A0A8X6SR49_TRICX</name>
<dbReference type="AlphaFoldDB" id="A0A8X6SR49"/>
<organism evidence="1 2">
    <name type="scientific">Trichonephila clavipes</name>
    <name type="common">Golden silk orbweaver</name>
    <name type="synonym">Nephila clavipes</name>
    <dbReference type="NCBI Taxonomy" id="2585209"/>
    <lineage>
        <taxon>Eukaryota</taxon>
        <taxon>Metazoa</taxon>
        <taxon>Ecdysozoa</taxon>
        <taxon>Arthropoda</taxon>
        <taxon>Chelicerata</taxon>
        <taxon>Arachnida</taxon>
        <taxon>Araneae</taxon>
        <taxon>Araneomorphae</taxon>
        <taxon>Entelegynae</taxon>
        <taxon>Araneoidea</taxon>
        <taxon>Nephilidae</taxon>
        <taxon>Trichonephila</taxon>
    </lineage>
</organism>
<dbReference type="Proteomes" id="UP000887159">
    <property type="component" value="Unassembled WGS sequence"/>
</dbReference>
<dbReference type="EMBL" id="BMAU01021319">
    <property type="protein sequence ID" value="GFY12936.1"/>
    <property type="molecule type" value="Genomic_DNA"/>
</dbReference>
<sequence length="100" mass="11709">MVRTVTLVDGPALKAAVTCGKVARLSRLMILVSRCWSRSYKIFFRQQRYRRFDVLPDSRCYRYIREVVVRENPNFIATSEMLSPIYRVPTKTPHSNSLKP</sequence>
<accession>A0A8X6SR49</accession>
<comment type="caution">
    <text evidence="1">The sequence shown here is derived from an EMBL/GenBank/DDBJ whole genome shotgun (WGS) entry which is preliminary data.</text>
</comment>
<reference evidence="1" key="1">
    <citation type="submission" date="2020-08" db="EMBL/GenBank/DDBJ databases">
        <title>Multicomponent nature underlies the extraordinary mechanical properties of spider dragline silk.</title>
        <authorList>
            <person name="Kono N."/>
            <person name="Nakamura H."/>
            <person name="Mori M."/>
            <person name="Yoshida Y."/>
            <person name="Ohtoshi R."/>
            <person name="Malay A.D."/>
            <person name="Moran D.A.P."/>
            <person name="Tomita M."/>
            <person name="Numata K."/>
            <person name="Arakawa K."/>
        </authorList>
    </citation>
    <scope>NUCLEOTIDE SEQUENCE</scope>
</reference>
<keyword evidence="2" id="KW-1185">Reference proteome</keyword>
<proteinExistence type="predicted"/>